<feature type="binding site" evidence="9">
    <location>
        <position position="251"/>
    </location>
    <ligand>
        <name>Mg(2+)</name>
        <dbReference type="ChEBI" id="CHEBI:18420"/>
        <label>1</label>
    </ligand>
</feature>
<dbReference type="EC" id="2.4.2.18" evidence="9"/>
<dbReference type="PATRIC" id="fig|1173022.3.peg.2006"/>
<dbReference type="NCBIfam" id="TIGR01245">
    <property type="entry name" value="trpD"/>
    <property type="match status" value="1"/>
</dbReference>
<comment type="similarity">
    <text evidence="9">Belongs to the anthranilate phosphoribosyltransferase family.</text>
</comment>
<feature type="binding site" evidence="9">
    <location>
        <position position="250"/>
    </location>
    <ligand>
        <name>Mg(2+)</name>
        <dbReference type="ChEBI" id="CHEBI:18420"/>
        <label>2</label>
    </ligand>
</feature>
<keyword evidence="5 9" id="KW-0822">Tryptophan biosynthesis</keyword>
<feature type="binding site" evidence="9">
    <location>
        <begin position="133"/>
        <end position="141"/>
    </location>
    <ligand>
        <name>5-phospho-alpha-D-ribose 1-diphosphate</name>
        <dbReference type="ChEBI" id="CHEBI:58017"/>
    </ligand>
</feature>
<comment type="subunit">
    <text evidence="9">Homodimer.</text>
</comment>
<evidence type="ECO:0000256" key="3">
    <source>
        <dbReference type="ARBA" id="ARBA00022676"/>
    </source>
</evidence>
<dbReference type="SUPFAM" id="SSF47648">
    <property type="entry name" value="Nucleoside phosphorylase/phosphoribosyltransferase N-terminal domain"/>
    <property type="match status" value="1"/>
</dbReference>
<accession>K9VZ19</accession>
<comment type="pathway">
    <text evidence="1 9">Amino-acid biosynthesis; L-tryptophan biosynthesis; L-tryptophan from chorismate: step 2/5.</text>
</comment>
<evidence type="ECO:0000313" key="12">
    <source>
        <dbReference type="EMBL" id="AFZ12742.1"/>
    </source>
</evidence>
<sequence>MTSTSPVAQDLNTSLASIDAAIWSNLLQQLLDKESLSCEQASKLMQGWLNEEIPLVLSGAILAALQAKSVSADELAGMAQVLQSQSSSLSTPHSPLPTPLIDTCGTGGDGASTFNISTAVAFVAAAAGVPVAKHGNRSASSKVGSADVLEALGVNLNAASEKVQAAVQEVGITFLFAPGWHPALKAVASLRKTLKVRTVFNLLGPLVNPLRPTGQIIGVSDSTLVSTIAHALKQLGTSQAIVVHGREKLDEAGLGDLTDLAVLSQGEVQLTTINPQDLGLTPATLGALRGGDVAENAEILRNVLQGNGTPSQQDVVALNAALALQVGGAVPLEDHTQGIAIAKDILNTGAAWSKLEQLVKFLRN</sequence>
<evidence type="ECO:0000256" key="7">
    <source>
        <dbReference type="ARBA" id="ARBA00052328"/>
    </source>
</evidence>
<keyword evidence="6 9" id="KW-0057">Aromatic amino acid biosynthesis</keyword>
<evidence type="ECO:0000256" key="5">
    <source>
        <dbReference type="ARBA" id="ARBA00022822"/>
    </source>
</evidence>
<feature type="binding site" evidence="9">
    <location>
        <begin position="108"/>
        <end position="109"/>
    </location>
    <ligand>
        <name>5-phospho-alpha-D-ribose 1-diphosphate</name>
        <dbReference type="ChEBI" id="CHEBI:58017"/>
    </ligand>
</feature>
<comment type="cofactor">
    <cofactor evidence="9">
        <name>Mg(2+)</name>
        <dbReference type="ChEBI" id="CHEBI:18420"/>
    </cofactor>
    <text evidence="9">Binds 2 magnesium ions per monomer.</text>
</comment>
<dbReference type="GO" id="GO:0004048">
    <property type="term" value="F:anthranilate phosphoribosyltransferase activity"/>
    <property type="evidence" value="ECO:0007669"/>
    <property type="project" value="UniProtKB-UniRule"/>
</dbReference>
<dbReference type="STRING" id="1173022.Cri9333_1858"/>
<dbReference type="GO" id="GO:0000287">
    <property type="term" value="F:magnesium ion binding"/>
    <property type="evidence" value="ECO:0007669"/>
    <property type="project" value="UniProtKB-UniRule"/>
</dbReference>
<feature type="binding site" evidence="9">
    <location>
        <position position="136"/>
    </location>
    <ligand>
        <name>anthranilate</name>
        <dbReference type="ChEBI" id="CHEBI:16567"/>
        <label>1</label>
    </ligand>
</feature>
<dbReference type="GO" id="GO:0005829">
    <property type="term" value="C:cytosol"/>
    <property type="evidence" value="ECO:0007669"/>
    <property type="project" value="TreeGrafter"/>
</dbReference>
<dbReference type="PANTHER" id="PTHR43285">
    <property type="entry name" value="ANTHRANILATE PHOSPHORIBOSYLTRANSFERASE"/>
    <property type="match status" value="1"/>
</dbReference>
<dbReference type="KEGG" id="cep:Cri9333_1858"/>
<dbReference type="Gene3D" id="1.20.970.10">
    <property type="entry name" value="Transferase, Pyrimidine Nucleoside Phosphorylase, Chain C"/>
    <property type="match status" value="1"/>
</dbReference>
<proteinExistence type="inferred from homology"/>
<feature type="binding site" evidence="9">
    <location>
        <position position="113"/>
    </location>
    <ligand>
        <name>5-phospho-alpha-D-ribose 1-diphosphate</name>
        <dbReference type="ChEBI" id="CHEBI:58017"/>
    </ligand>
</feature>
<comment type="similarity">
    <text evidence="8">In the C-terminal section; belongs to the anthranilate phosphoribosyltransferase family.</text>
</comment>
<evidence type="ECO:0000256" key="1">
    <source>
        <dbReference type="ARBA" id="ARBA00004907"/>
    </source>
</evidence>
<dbReference type="FunFam" id="3.40.1030.10:FF:000002">
    <property type="entry name" value="Anthranilate phosphoribosyltransferase"/>
    <property type="match status" value="1"/>
</dbReference>
<comment type="caution">
    <text evidence="9">Lacks conserved residue(s) required for the propagation of feature annotation.</text>
</comment>
<evidence type="ECO:0000259" key="11">
    <source>
        <dbReference type="Pfam" id="PF02885"/>
    </source>
</evidence>
<feature type="binding site" evidence="9">
    <location>
        <position position="117"/>
    </location>
    <ligand>
        <name>Mg(2+)</name>
        <dbReference type="ChEBI" id="CHEBI:18420"/>
        <label>1</label>
    </ligand>
</feature>
<feature type="binding site" evidence="9">
    <location>
        <position position="145"/>
    </location>
    <ligand>
        <name>5-phospho-alpha-D-ribose 1-diphosphate</name>
        <dbReference type="ChEBI" id="CHEBI:58017"/>
    </ligand>
</feature>
<dbReference type="Proteomes" id="UP000010472">
    <property type="component" value="Chromosome"/>
</dbReference>
<evidence type="ECO:0000256" key="6">
    <source>
        <dbReference type="ARBA" id="ARBA00023141"/>
    </source>
</evidence>
<keyword evidence="9" id="KW-0460">Magnesium</keyword>
<dbReference type="EMBL" id="CP003620">
    <property type="protein sequence ID" value="AFZ12742.1"/>
    <property type="molecule type" value="Genomic_DNA"/>
</dbReference>
<dbReference type="HAMAP" id="MF_00211">
    <property type="entry name" value="TrpD"/>
    <property type="match status" value="1"/>
</dbReference>
<comment type="function">
    <text evidence="9">Catalyzes the transfer of the phosphoribosyl group of 5-phosphorylribose-1-pyrophosphate (PRPP) to anthranilate to yield N-(5'-phosphoribosyl)-anthranilate (PRA).</text>
</comment>
<dbReference type="HOGENOM" id="CLU_034315_3_0_3"/>
<name>K9VZ19_9CYAN</name>
<dbReference type="InterPro" id="IPR017459">
    <property type="entry name" value="Glycosyl_Trfase_fam3_N_dom"/>
</dbReference>
<dbReference type="Pfam" id="PF00591">
    <property type="entry name" value="Glycos_transf_3"/>
    <property type="match status" value="1"/>
</dbReference>
<dbReference type="OrthoDB" id="9806430at2"/>
<dbReference type="RefSeq" id="WP_015202859.1">
    <property type="nucleotide sequence ID" value="NC_019753.1"/>
</dbReference>
<dbReference type="Gene3D" id="3.40.1030.10">
    <property type="entry name" value="Nucleoside phosphorylase/phosphoribosyltransferase catalytic domain"/>
    <property type="match status" value="1"/>
</dbReference>
<evidence type="ECO:0000259" key="10">
    <source>
        <dbReference type="Pfam" id="PF00591"/>
    </source>
</evidence>
<evidence type="ECO:0000256" key="4">
    <source>
        <dbReference type="ARBA" id="ARBA00022679"/>
    </source>
</evidence>
<reference evidence="12 13" key="1">
    <citation type="submission" date="2012-06" db="EMBL/GenBank/DDBJ databases">
        <title>Finished chromosome of genome of Crinalium epipsammum PCC 9333.</title>
        <authorList>
            <consortium name="US DOE Joint Genome Institute"/>
            <person name="Gugger M."/>
            <person name="Coursin T."/>
            <person name="Rippka R."/>
            <person name="Tandeau De Marsac N."/>
            <person name="Huntemann M."/>
            <person name="Wei C.-L."/>
            <person name="Han J."/>
            <person name="Detter J.C."/>
            <person name="Han C."/>
            <person name="Tapia R."/>
            <person name="Davenport K."/>
            <person name="Daligault H."/>
            <person name="Erkkila T."/>
            <person name="Gu W."/>
            <person name="Munk A.C.C."/>
            <person name="Teshima H."/>
            <person name="Xu Y."/>
            <person name="Chain P."/>
            <person name="Chen A."/>
            <person name="Krypides N."/>
            <person name="Mavromatis K."/>
            <person name="Markowitz V."/>
            <person name="Szeto E."/>
            <person name="Ivanova N."/>
            <person name="Mikhailova N."/>
            <person name="Ovchinnikova G."/>
            <person name="Pagani I."/>
            <person name="Pati A."/>
            <person name="Goodwin L."/>
            <person name="Peters L."/>
            <person name="Pitluck S."/>
            <person name="Woyke T."/>
            <person name="Kerfeld C."/>
        </authorList>
    </citation>
    <scope>NUCLEOTIDE SEQUENCE [LARGE SCALE GENOMIC DNA]</scope>
    <source>
        <strain evidence="12 13">PCC 9333</strain>
    </source>
</reference>
<feature type="binding site" evidence="9">
    <location>
        <position position="105"/>
    </location>
    <ligand>
        <name>anthranilate</name>
        <dbReference type="ChEBI" id="CHEBI:16567"/>
        <label>1</label>
    </ligand>
</feature>
<organism evidence="12 13">
    <name type="scientific">Crinalium epipsammum PCC 9333</name>
    <dbReference type="NCBI Taxonomy" id="1173022"/>
    <lineage>
        <taxon>Bacteria</taxon>
        <taxon>Bacillati</taxon>
        <taxon>Cyanobacteriota</taxon>
        <taxon>Cyanophyceae</taxon>
        <taxon>Gomontiellales</taxon>
        <taxon>Gomontiellaceae</taxon>
        <taxon>Crinalium</taxon>
    </lineage>
</organism>
<feature type="binding site" evidence="9">
    <location>
        <position position="191"/>
    </location>
    <ligand>
        <name>anthranilate</name>
        <dbReference type="ChEBI" id="CHEBI:16567"/>
        <label>2</label>
    </ligand>
</feature>
<gene>
    <name evidence="9" type="primary">trpD</name>
    <name evidence="12" type="ORF">Cri9333_1858</name>
</gene>
<feature type="binding site" evidence="9">
    <location>
        <position position="105"/>
    </location>
    <ligand>
        <name>5-phospho-alpha-D-ribose 1-diphosphate</name>
        <dbReference type="ChEBI" id="CHEBI:58017"/>
    </ligand>
</feature>
<dbReference type="InterPro" id="IPR036320">
    <property type="entry name" value="Glycosyl_Trfase_fam3_N_dom_sf"/>
</dbReference>
<dbReference type="UniPathway" id="UPA00035">
    <property type="reaction ID" value="UER00041"/>
</dbReference>
<keyword evidence="9" id="KW-0479">Metal-binding</keyword>
<dbReference type="InterPro" id="IPR000312">
    <property type="entry name" value="Glycosyl_Trfase_fam3"/>
</dbReference>
<feature type="domain" description="Glycosyl transferase family 3 N-terminal" evidence="11">
    <location>
        <begin position="25"/>
        <end position="84"/>
    </location>
</feature>
<feature type="domain" description="Glycosyl transferase family 3" evidence="10">
    <location>
        <begin position="99"/>
        <end position="351"/>
    </location>
</feature>
<dbReference type="InterPro" id="IPR005940">
    <property type="entry name" value="Anthranilate_Pribosyl_Tfrase"/>
</dbReference>
<evidence type="ECO:0000256" key="8">
    <source>
        <dbReference type="ARBA" id="ARBA00061188"/>
    </source>
</evidence>
<dbReference type="PANTHER" id="PTHR43285:SF2">
    <property type="entry name" value="ANTHRANILATE PHOSPHORIBOSYLTRANSFERASE"/>
    <property type="match status" value="1"/>
</dbReference>
<comment type="catalytic activity">
    <reaction evidence="7 9">
        <text>N-(5-phospho-beta-D-ribosyl)anthranilate + diphosphate = 5-phospho-alpha-D-ribose 1-diphosphate + anthranilate</text>
        <dbReference type="Rhea" id="RHEA:11768"/>
        <dbReference type="ChEBI" id="CHEBI:16567"/>
        <dbReference type="ChEBI" id="CHEBI:18277"/>
        <dbReference type="ChEBI" id="CHEBI:33019"/>
        <dbReference type="ChEBI" id="CHEBI:58017"/>
        <dbReference type="EC" id="2.4.2.18"/>
    </reaction>
</comment>
<feature type="binding site" evidence="9">
    <location>
        <begin position="115"/>
        <end position="118"/>
    </location>
    <ligand>
        <name>5-phospho-alpha-D-ribose 1-diphosphate</name>
        <dbReference type="ChEBI" id="CHEBI:58017"/>
    </ligand>
</feature>
<dbReference type="AlphaFoldDB" id="K9VZ19"/>
<evidence type="ECO:0000256" key="2">
    <source>
        <dbReference type="ARBA" id="ARBA00022605"/>
    </source>
</evidence>
<evidence type="ECO:0000256" key="9">
    <source>
        <dbReference type="HAMAP-Rule" id="MF_00211"/>
    </source>
</evidence>
<dbReference type="eggNOG" id="COG0547">
    <property type="taxonomic scope" value="Bacteria"/>
</dbReference>
<dbReference type="SUPFAM" id="SSF52418">
    <property type="entry name" value="Nucleoside phosphorylase/phosphoribosyltransferase catalytic domain"/>
    <property type="match status" value="1"/>
</dbReference>
<evidence type="ECO:0000313" key="13">
    <source>
        <dbReference type="Proteomes" id="UP000010472"/>
    </source>
</evidence>
<dbReference type="InterPro" id="IPR035902">
    <property type="entry name" value="Nuc_phospho_transferase"/>
</dbReference>
<keyword evidence="3 9" id="KW-0328">Glycosyltransferase</keyword>
<protein>
    <recommendedName>
        <fullName evidence="9">Anthranilate phosphoribosyltransferase</fullName>
        <ecNumber evidence="9">2.4.2.18</ecNumber>
    </recommendedName>
</protein>
<feature type="binding site" evidence="9">
    <location>
        <position position="251"/>
    </location>
    <ligand>
        <name>Mg(2+)</name>
        <dbReference type="ChEBI" id="CHEBI:18420"/>
        <label>2</label>
    </ligand>
</feature>
<dbReference type="GO" id="GO:0000162">
    <property type="term" value="P:L-tryptophan biosynthetic process"/>
    <property type="evidence" value="ECO:0007669"/>
    <property type="project" value="UniProtKB-UniRule"/>
</dbReference>
<keyword evidence="13" id="KW-1185">Reference proteome</keyword>
<keyword evidence="2 9" id="KW-0028">Amino-acid biosynthesis</keyword>
<dbReference type="Pfam" id="PF02885">
    <property type="entry name" value="Glycos_trans_3N"/>
    <property type="match status" value="1"/>
</dbReference>
<keyword evidence="4 9" id="KW-0808">Transferase</keyword>